<feature type="transmembrane region" description="Helical" evidence="6">
    <location>
        <begin position="56"/>
        <end position="79"/>
    </location>
</feature>
<keyword evidence="9" id="KW-1185">Reference proteome</keyword>
<feature type="transmembrane region" description="Helical" evidence="6">
    <location>
        <begin position="283"/>
        <end position="306"/>
    </location>
</feature>
<organism evidence="8 9">
    <name type="scientific">Clostridium frigidicarnis</name>
    <dbReference type="NCBI Taxonomy" id="84698"/>
    <lineage>
        <taxon>Bacteria</taxon>
        <taxon>Bacillati</taxon>
        <taxon>Bacillota</taxon>
        <taxon>Clostridia</taxon>
        <taxon>Eubacteriales</taxon>
        <taxon>Clostridiaceae</taxon>
        <taxon>Clostridium</taxon>
    </lineage>
</organism>
<keyword evidence="6" id="KW-0813">Transport</keyword>
<comment type="subcellular location">
    <subcellularLocation>
        <location evidence="1 6">Cell membrane</location>
        <topology evidence="1 6">Multi-pass membrane protein</topology>
    </subcellularLocation>
</comment>
<dbReference type="PANTHER" id="PTHR46795">
    <property type="entry name" value="ABC TRANSPORTER PERMEASE-RELATED-RELATED"/>
    <property type="match status" value="1"/>
</dbReference>
<keyword evidence="3 6" id="KW-0812">Transmembrane</keyword>
<dbReference type="PANTHER" id="PTHR46795:SF3">
    <property type="entry name" value="ABC TRANSPORTER PERMEASE"/>
    <property type="match status" value="1"/>
</dbReference>
<dbReference type="Proteomes" id="UP000198619">
    <property type="component" value="Unassembled WGS sequence"/>
</dbReference>
<dbReference type="AlphaFoldDB" id="A0A1I1AVK3"/>
<evidence type="ECO:0000259" key="7">
    <source>
        <dbReference type="Pfam" id="PF02687"/>
    </source>
</evidence>
<feature type="transmembrane region" description="Helical" evidence="6">
    <location>
        <begin position="521"/>
        <end position="543"/>
    </location>
</feature>
<evidence type="ECO:0000313" key="9">
    <source>
        <dbReference type="Proteomes" id="UP000198619"/>
    </source>
</evidence>
<dbReference type="EMBL" id="FOKI01000049">
    <property type="protein sequence ID" value="SFB42105.1"/>
    <property type="molecule type" value="Genomic_DNA"/>
</dbReference>
<dbReference type="PIRSF" id="PIRSF018968">
    <property type="entry name" value="ABC_permease_BceB"/>
    <property type="match status" value="1"/>
</dbReference>
<feature type="domain" description="ABC3 transporter permease C-terminal" evidence="7">
    <location>
        <begin position="60"/>
        <end position="179"/>
    </location>
</feature>
<feature type="transmembrane region" description="Helical" evidence="6">
    <location>
        <begin position="614"/>
        <end position="633"/>
    </location>
</feature>
<name>A0A1I1AVK3_9CLOT</name>
<dbReference type="InterPro" id="IPR052536">
    <property type="entry name" value="ABC-4_Integral_Memb_Prot"/>
</dbReference>
<evidence type="ECO:0000256" key="6">
    <source>
        <dbReference type="PIRNR" id="PIRNR018968"/>
    </source>
</evidence>
<feature type="transmembrane region" description="Helical" evidence="6">
    <location>
        <begin position="20"/>
        <end position="41"/>
    </location>
</feature>
<feature type="domain" description="ABC3 transporter permease C-terminal" evidence="7">
    <location>
        <begin position="528"/>
        <end position="620"/>
    </location>
</feature>
<comment type="similarity">
    <text evidence="6">Belongs to the ABC-4 integral membrane protein family.</text>
</comment>
<sequence length="639" mass="74731">MFLFSIAFKNAINNLYENTLYFVTLIFGVMSYYIFSSFTFLDYNILDLSRYNIDSMFQLASVFLKFFLIIFIWYCNLFFINKRKRELGIYSILGMKKKEISLVLFFEILIMGVMSSIIALILGSLFFKSFFMILLKLINVPPNNYNITIVPRALKDTLFVFLTIFLLISVISYIKIKRSKILTMLNSYSIKNNTFKTSILFSLISLILMFGGYAFIFIEFKNSSDYIILGGLAILIATYGLFSNGIFLFIKIYKKIKYLYYKNLNMVSLSDLLFKLKSNSKTFASISLLIAILLIASSSFINSYILSKTFDAKKGNFDFIYLSENRNLDDTVNNIFSKYPNHKVYSDIYINFIVDKGIYPSIASNSEYDYKGDESHINIVSLDDFQKVSNGAYSNLNFLNNDECLMVYGRDIDKDKIKPNIKNVTLKNLNKEFKVIMPIRNNFTGESLFSFIVVSNESFNELKSLSQYNTLRLLNFEDFTNSQNLSDELYSYVIQHSSDKQQDYIFNPFSYYFSNLKYSSVLLFISFIVIFILLICSASIIFFSQLNQAENDISKYELLRNLGVSKEEIYKSIKKQTRILFLLPSIIGMIHAWSAIFFLKQFEIIEISYFPETVIIFIFIYYIYYIYTVKSYYRLVIRR</sequence>
<feature type="transmembrane region" description="Helical" evidence="6">
    <location>
        <begin position="226"/>
        <end position="250"/>
    </location>
</feature>
<proteinExistence type="inferred from homology"/>
<feature type="transmembrane region" description="Helical" evidence="6">
    <location>
        <begin position="100"/>
        <end position="127"/>
    </location>
</feature>
<dbReference type="GO" id="GO:0055085">
    <property type="term" value="P:transmembrane transport"/>
    <property type="evidence" value="ECO:0007669"/>
    <property type="project" value="UniProtKB-UniRule"/>
</dbReference>
<reference evidence="8 9" key="1">
    <citation type="submission" date="2016-10" db="EMBL/GenBank/DDBJ databases">
        <authorList>
            <person name="de Groot N.N."/>
        </authorList>
    </citation>
    <scope>NUCLEOTIDE SEQUENCE [LARGE SCALE GENOMIC DNA]</scope>
    <source>
        <strain evidence="8 9">DSM 12271</strain>
    </source>
</reference>
<accession>A0A1I1AVK3</accession>
<feature type="transmembrane region" description="Helical" evidence="6">
    <location>
        <begin position="579"/>
        <end position="599"/>
    </location>
</feature>
<keyword evidence="2 6" id="KW-1003">Cell membrane</keyword>
<evidence type="ECO:0000256" key="4">
    <source>
        <dbReference type="ARBA" id="ARBA00022989"/>
    </source>
</evidence>
<gene>
    <name evidence="8" type="ORF">SAMN04488528_10495</name>
</gene>
<keyword evidence="5 6" id="KW-0472">Membrane</keyword>
<dbReference type="GO" id="GO:0005886">
    <property type="term" value="C:plasma membrane"/>
    <property type="evidence" value="ECO:0007669"/>
    <property type="project" value="UniProtKB-SubCell"/>
</dbReference>
<evidence type="ECO:0000256" key="3">
    <source>
        <dbReference type="ARBA" id="ARBA00022692"/>
    </source>
</evidence>
<dbReference type="RefSeq" id="WP_177199486.1">
    <property type="nucleotide sequence ID" value="NZ_FOKI01000049.1"/>
</dbReference>
<protein>
    <submittedName>
        <fullName evidence="8">Putative ABC transport system permease protein</fullName>
    </submittedName>
</protein>
<dbReference type="InterPro" id="IPR003838">
    <property type="entry name" value="ABC3_permease_C"/>
</dbReference>
<feature type="transmembrane region" description="Helical" evidence="6">
    <location>
        <begin position="158"/>
        <end position="176"/>
    </location>
</feature>
<feature type="transmembrane region" description="Helical" evidence="6">
    <location>
        <begin position="197"/>
        <end position="220"/>
    </location>
</feature>
<evidence type="ECO:0000313" key="8">
    <source>
        <dbReference type="EMBL" id="SFB42105.1"/>
    </source>
</evidence>
<dbReference type="InterPro" id="IPR027022">
    <property type="entry name" value="ABC_permease_BceB-typ"/>
</dbReference>
<dbReference type="Pfam" id="PF02687">
    <property type="entry name" value="FtsX"/>
    <property type="match status" value="2"/>
</dbReference>
<evidence type="ECO:0000256" key="5">
    <source>
        <dbReference type="ARBA" id="ARBA00023136"/>
    </source>
</evidence>
<evidence type="ECO:0000256" key="1">
    <source>
        <dbReference type="ARBA" id="ARBA00004651"/>
    </source>
</evidence>
<keyword evidence="4 6" id="KW-1133">Transmembrane helix</keyword>
<evidence type="ECO:0000256" key="2">
    <source>
        <dbReference type="ARBA" id="ARBA00022475"/>
    </source>
</evidence>
<dbReference type="STRING" id="84698.SAMN04488528_10495"/>